<sequence>MVVRVGLIGTGTVAQMMHLPILNDLSGMYQITAVSDVSPSVLKAISEKYHAKAYTSPFDLCKAEDVDAVFVLSPDQYHAEYAKAAIEAGKHVFVEKPVCLCPQELEELIELQKSHPNQICMVGYMRRFATGFLKCQELLAADDRPIEYMRFRDIILEGDYFMDQARQPILAQNDIPAEALEESGKRRYDQLCQALGADCTEQQRITYTMLAGLGCHTLSAVRELVGYVPEVKSVAVDGEHVIIVFQFKGFLGVYEIVNDQDIVQFDAAIEIYQHSRRMKIKHETPYLRYQPHTFEVVESTKTDSQTITYGPDYHDSFENELRYYHDCIESGKQPKTTFEDAMEDIKMFQDICSKI</sequence>
<dbReference type="Pfam" id="PF01408">
    <property type="entry name" value="GFO_IDH_MocA"/>
    <property type="match status" value="1"/>
</dbReference>
<evidence type="ECO:0000259" key="1">
    <source>
        <dbReference type="Pfam" id="PF01408"/>
    </source>
</evidence>
<dbReference type="PANTHER" id="PTHR43708">
    <property type="entry name" value="CONSERVED EXPRESSED OXIDOREDUCTASE (EUROFUNG)"/>
    <property type="match status" value="1"/>
</dbReference>
<dbReference type="SUPFAM" id="SSF51735">
    <property type="entry name" value="NAD(P)-binding Rossmann-fold domains"/>
    <property type="match status" value="1"/>
</dbReference>
<feature type="domain" description="Gfo/Idh/MocA-like oxidoreductase N-terminal" evidence="1">
    <location>
        <begin position="3"/>
        <end position="124"/>
    </location>
</feature>
<comment type="caution">
    <text evidence="2">The sequence shown here is derived from an EMBL/GenBank/DDBJ whole genome shotgun (WGS) entry which is preliminary data.</text>
</comment>
<dbReference type="GO" id="GO:0000166">
    <property type="term" value="F:nucleotide binding"/>
    <property type="evidence" value="ECO:0007669"/>
    <property type="project" value="InterPro"/>
</dbReference>
<accession>A0A1Y4LES5</accession>
<dbReference type="InterPro" id="IPR051317">
    <property type="entry name" value="Gfo/Idh/MocA_oxidoreduct"/>
</dbReference>
<evidence type="ECO:0000313" key="3">
    <source>
        <dbReference type="Proteomes" id="UP000195897"/>
    </source>
</evidence>
<proteinExistence type="predicted"/>
<reference evidence="3" key="1">
    <citation type="submission" date="2017-04" db="EMBL/GenBank/DDBJ databases">
        <title>Function of individual gut microbiota members based on whole genome sequencing of pure cultures obtained from chicken caecum.</title>
        <authorList>
            <person name="Medvecky M."/>
            <person name="Cejkova D."/>
            <person name="Polansky O."/>
            <person name="Karasova D."/>
            <person name="Kubasova T."/>
            <person name="Cizek A."/>
            <person name="Rychlik I."/>
        </authorList>
    </citation>
    <scope>NUCLEOTIDE SEQUENCE [LARGE SCALE GENOMIC DNA]</scope>
    <source>
        <strain evidence="3">An180</strain>
    </source>
</reference>
<dbReference type="EMBL" id="NFKK01000004">
    <property type="protein sequence ID" value="OUP53321.1"/>
    <property type="molecule type" value="Genomic_DNA"/>
</dbReference>
<dbReference type="InterPro" id="IPR000683">
    <property type="entry name" value="Gfo/Idh/MocA-like_OxRdtase_N"/>
</dbReference>
<dbReference type="Gene3D" id="3.40.50.720">
    <property type="entry name" value="NAD(P)-binding Rossmann-like Domain"/>
    <property type="match status" value="1"/>
</dbReference>
<dbReference type="InterPro" id="IPR036291">
    <property type="entry name" value="NAD(P)-bd_dom_sf"/>
</dbReference>
<evidence type="ECO:0000313" key="2">
    <source>
        <dbReference type="EMBL" id="OUP53321.1"/>
    </source>
</evidence>
<dbReference type="AlphaFoldDB" id="A0A1Y4LES5"/>
<gene>
    <name evidence="2" type="ORF">B5F17_04780</name>
</gene>
<dbReference type="Proteomes" id="UP000195897">
    <property type="component" value="Unassembled WGS sequence"/>
</dbReference>
<dbReference type="RefSeq" id="WP_016148937.1">
    <property type="nucleotide sequence ID" value="NZ_CABKSA010000003.1"/>
</dbReference>
<dbReference type="Gene3D" id="3.30.360.10">
    <property type="entry name" value="Dihydrodipicolinate Reductase, domain 2"/>
    <property type="match status" value="1"/>
</dbReference>
<protein>
    <recommendedName>
        <fullName evidence="1">Gfo/Idh/MocA-like oxidoreductase N-terminal domain-containing protein</fullName>
    </recommendedName>
</protein>
<organism evidence="2 3">
    <name type="scientific">Butyricicoccus pullicaecorum</name>
    <dbReference type="NCBI Taxonomy" id="501571"/>
    <lineage>
        <taxon>Bacteria</taxon>
        <taxon>Bacillati</taxon>
        <taxon>Bacillota</taxon>
        <taxon>Clostridia</taxon>
        <taxon>Eubacteriales</taxon>
        <taxon>Butyricicoccaceae</taxon>
        <taxon>Butyricicoccus</taxon>
    </lineage>
</organism>
<name>A0A1Y4LES5_9FIRM</name>
<dbReference type="PANTHER" id="PTHR43708:SF4">
    <property type="entry name" value="OXIDOREDUCTASE YCEM-RELATED"/>
    <property type="match status" value="1"/>
</dbReference>